<evidence type="ECO:0000256" key="5">
    <source>
        <dbReference type="ARBA" id="ARBA00023136"/>
    </source>
</evidence>
<evidence type="ECO:0000256" key="6">
    <source>
        <dbReference type="SAM" id="Phobius"/>
    </source>
</evidence>
<comment type="subcellular location">
    <subcellularLocation>
        <location evidence="1">Cell membrane</location>
        <topology evidence="1">Multi-pass membrane protein</topology>
    </subcellularLocation>
</comment>
<dbReference type="Proteomes" id="UP000267614">
    <property type="component" value="Chromosome"/>
</dbReference>
<organism evidence="7 8">
    <name type="scientific">Aeromonas veronii</name>
    <dbReference type="NCBI Taxonomy" id="654"/>
    <lineage>
        <taxon>Bacteria</taxon>
        <taxon>Pseudomonadati</taxon>
        <taxon>Pseudomonadota</taxon>
        <taxon>Gammaproteobacteria</taxon>
        <taxon>Aeromonadales</taxon>
        <taxon>Aeromonadaceae</taxon>
        <taxon>Aeromonas</taxon>
    </lineage>
</organism>
<dbReference type="RefSeq" id="WP_123172629.1">
    <property type="nucleotide sequence ID" value="NZ_CP033604.1"/>
</dbReference>
<dbReference type="Pfam" id="PF03788">
    <property type="entry name" value="LrgA"/>
    <property type="match status" value="1"/>
</dbReference>
<protein>
    <submittedName>
        <fullName evidence="7">CidA/LrgA family protein</fullName>
    </submittedName>
</protein>
<keyword evidence="3 6" id="KW-0812">Transmembrane</keyword>
<dbReference type="EMBL" id="CP033604">
    <property type="protein sequence ID" value="AYV36542.1"/>
    <property type="molecule type" value="Genomic_DNA"/>
</dbReference>
<keyword evidence="2" id="KW-1003">Cell membrane</keyword>
<keyword evidence="4 6" id="KW-1133">Transmembrane helix</keyword>
<dbReference type="GO" id="GO:0005886">
    <property type="term" value="C:plasma membrane"/>
    <property type="evidence" value="ECO:0007669"/>
    <property type="project" value="UniProtKB-SubCell"/>
</dbReference>
<feature type="transmembrane region" description="Helical" evidence="6">
    <location>
        <begin position="64"/>
        <end position="84"/>
    </location>
</feature>
<feature type="transmembrane region" description="Helical" evidence="6">
    <location>
        <begin position="38"/>
        <end position="57"/>
    </location>
</feature>
<evidence type="ECO:0000256" key="1">
    <source>
        <dbReference type="ARBA" id="ARBA00004651"/>
    </source>
</evidence>
<feature type="transmembrane region" description="Helical" evidence="6">
    <location>
        <begin position="12"/>
        <end position="32"/>
    </location>
</feature>
<reference evidence="7 8" key="1">
    <citation type="submission" date="2018-11" db="EMBL/GenBank/DDBJ databases">
        <title>Complete genome sequence of multidrug-resistant Aeromonas veronii strain MS-18-37.</title>
        <authorList>
            <person name="Abdelhamed H."/>
            <person name="Lawrence M."/>
            <person name="Waldbieser G."/>
        </authorList>
    </citation>
    <scope>NUCLEOTIDE SEQUENCE [LARGE SCALE GENOMIC DNA]</scope>
    <source>
        <strain evidence="7 8">MS-18-37</strain>
    </source>
</reference>
<gene>
    <name evidence="7" type="ORF">EFI48_06805</name>
</gene>
<evidence type="ECO:0000256" key="3">
    <source>
        <dbReference type="ARBA" id="ARBA00022692"/>
    </source>
</evidence>
<dbReference type="InterPro" id="IPR005538">
    <property type="entry name" value="LrgA/CidA"/>
</dbReference>
<evidence type="ECO:0000256" key="2">
    <source>
        <dbReference type="ARBA" id="ARBA00022475"/>
    </source>
</evidence>
<evidence type="ECO:0000256" key="4">
    <source>
        <dbReference type="ARBA" id="ARBA00022989"/>
    </source>
</evidence>
<dbReference type="PANTHER" id="PTHR33931:SF2">
    <property type="entry name" value="HOLIN-LIKE PROTEIN CIDA"/>
    <property type="match status" value="1"/>
</dbReference>
<sequence length="133" mass="15181">MNDSPLQRLRIPFQIGLLAAIWFLADCAVRYFHLPLPANVTGMLALLALILLGWVRVEWFRAGAGWLLAEMLLFFVPAVVAVVNYQDLLLQEGWRIGLVLVISTTLVLGVTALVVDRLYRFELWLCRRSRHHV</sequence>
<evidence type="ECO:0000313" key="7">
    <source>
        <dbReference type="EMBL" id="AYV36542.1"/>
    </source>
</evidence>
<accession>A0AAN1QCJ4</accession>
<name>A0AAN1QCJ4_AERVE</name>
<proteinExistence type="predicted"/>
<dbReference type="AlphaFoldDB" id="A0AAN1QCJ4"/>
<feature type="transmembrane region" description="Helical" evidence="6">
    <location>
        <begin position="96"/>
        <end position="119"/>
    </location>
</feature>
<keyword evidence="5 6" id="KW-0472">Membrane</keyword>
<dbReference type="PANTHER" id="PTHR33931">
    <property type="entry name" value="HOLIN-LIKE PROTEIN CIDA-RELATED"/>
    <property type="match status" value="1"/>
</dbReference>
<evidence type="ECO:0000313" key="8">
    <source>
        <dbReference type="Proteomes" id="UP000267614"/>
    </source>
</evidence>